<evidence type="ECO:0000313" key="2">
    <source>
        <dbReference type="Proteomes" id="UP000789920"/>
    </source>
</evidence>
<accession>A0ACA9NM98</accession>
<protein>
    <submittedName>
        <fullName evidence="1">25078_t:CDS:1</fullName>
    </submittedName>
</protein>
<feature type="non-terminal residue" evidence="1">
    <location>
        <position position="329"/>
    </location>
</feature>
<proteinExistence type="predicted"/>
<reference evidence="1" key="1">
    <citation type="submission" date="2021-06" db="EMBL/GenBank/DDBJ databases">
        <authorList>
            <person name="Kallberg Y."/>
            <person name="Tangrot J."/>
            <person name="Rosling A."/>
        </authorList>
    </citation>
    <scope>NUCLEOTIDE SEQUENCE</scope>
    <source>
        <strain evidence="1">MA461A</strain>
    </source>
</reference>
<name>A0ACA9NM98_9GLOM</name>
<sequence length="329" mass="37039">MSDSFFGFDTTLPPLNSDQLTGVGRTGEQEEETEEEEVERKIKDFTLDSREDFEVYDYEQNFDLGAQLEETGDDLNAETFGDVGDVDQDFDFTGSTAKIVYTIKKEEEIYIGRRERRESATSDKGDEQSKRRPSYAALWGNDSEVVFIGKNNHPNEVVGTPSLSESPISPSIWGSFHAHAPSSRTEGGIVPGPFENSHHYTPPQTSPPLLGFVPPAHSSACPQMSLEEIEAQLHRQAGLPEKRMLSLAEVEAALLGINGRPPPPQQLMYPTNEPAFRSQDNAAFLEQEAAYREQEALSFHRERKRRDKQRKLVEMSRYNGLMTQSDKDF</sequence>
<organism evidence="1 2">
    <name type="scientific">Racocetra persica</name>
    <dbReference type="NCBI Taxonomy" id="160502"/>
    <lineage>
        <taxon>Eukaryota</taxon>
        <taxon>Fungi</taxon>
        <taxon>Fungi incertae sedis</taxon>
        <taxon>Mucoromycota</taxon>
        <taxon>Glomeromycotina</taxon>
        <taxon>Glomeromycetes</taxon>
        <taxon>Diversisporales</taxon>
        <taxon>Gigasporaceae</taxon>
        <taxon>Racocetra</taxon>
    </lineage>
</organism>
<dbReference type="EMBL" id="CAJVQC010015118">
    <property type="protein sequence ID" value="CAG8663975.1"/>
    <property type="molecule type" value="Genomic_DNA"/>
</dbReference>
<comment type="caution">
    <text evidence="1">The sequence shown here is derived from an EMBL/GenBank/DDBJ whole genome shotgun (WGS) entry which is preliminary data.</text>
</comment>
<keyword evidence="2" id="KW-1185">Reference proteome</keyword>
<dbReference type="Proteomes" id="UP000789920">
    <property type="component" value="Unassembled WGS sequence"/>
</dbReference>
<evidence type="ECO:0000313" key="1">
    <source>
        <dbReference type="EMBL" id="CAG8663975.1"/>
    </source>
</evidence>
<gene>
    <name evidence="1" type="ORF">RPERSI_LOCUS8390</name>
</gene>